<dbReference type="GO" id="GO:0007009">
    <property type="term" value="P:plasma membrane organization"/>
    <property type="evidence" value="ECO:0007669"/>
    <property type="project" value="TreeGrafter"/>
</dbReference>
<dbReference type="PROSITE" id="PS50004">
    <property type="entry name" value="C2"/>
    <property type="match status" value="1"/>
</dbReference>
<dbReference type="InterPro" id="IPR012968">
    <property type="entry name" value="FerIin_dom"/>
</dbReference>
<dbReference type="Proteomes" id="UP000663856">
    <property type="component" value="Unassembled WGS sequence"/>
</dbReference>
<organism evidence="8 9">
    <name type="scientific">Rotaria magnacalcarata</name>
    <dbReference type="NCBI Taxonomy" id="392030"/>
    <lineage>
        <taxon>Eukaryota</taxon>
        <taxon>Metazoa</taxon>
        <taxon>Spiralia</taxon>
        <taxon>Gnathifera</taxon>
        <taxon>Rotifera</taxon>
        <taxon>Eurotatoria</taxon>
        <taxon>Bdelloidea</taxon>
        <taxon>Philodinida</taxon>
        <taxon>Philodinidae</taxon>
        <taxon>Rotaria</taxon>
    </lineage>
</organism>
<dbReference type="SUPFAM" id="SSF49562">
    <property type="entry name" value="C2 domain (Calcium/lipid-binding domain, CaLB)"/>
    <property type="match status" value="2"/>
</dbReference>
<reference evidence="8" key="1">
    <citation type="submission" date="2021-02" db="EMBL/GenBank/DDBJ databases">
        <authorList>
            <person name="Nowell W R."/>
        </authorList>
    </citation>
    <scope>NUCLEOTIDE SEQUENCE</scope>
</reference>
<protein>
    <recommendedName>
        <fullName evidence="7">C2 domain-containing protein</fullName>
    </recommendedName>
</protein>
<feature type="compositionally biased region" description="Acidic residues" evidence="6">
    <location>
        <begin position="218"/>
        <end position="230"/>
    </location>
</feature>
<dbReference type="InterPro" id="IPR037721">
    <property type="entry name" value="Ferlin"/>
</dbReference>
<accession>A0A816Z0Q0</accession>
<dbReference type="InterPro" id="IPR012561">
    <property type="entry name" value="Ferlin_B-domain"/>
</dbReference>
<dbReference type="PANTHER" id="PTHR12546">
    <property type="entry name" value="FER-1-LIKE"/>
    <property type="match status" value="1"/>
</dbReference>
<evidence type="ECO:0000256" key="1">
    <source>
        <dbReference type="ARBA" id="ARBA00004167"/>
    </source>
</evidence>
<evidence type="ECO:0000256" key="5">
    <source>
        <dbReference type="ARBA" id="ARBA00023136"/>
    </source>
</evidence>
<keyword evidence="3" id="KW-0677">Repeat</keyword>
<feature type="region of interest" description="Disordered" evidence="6">
    <location>
        <begin position="218"/>
        <end position="244"/>
    </location>
</feature>
<name>A0A816Z0Q0_9BILA</name>
<gene>
    <name evidence="8" type="ORF">WKI299_LOCUS33569</name>
</gene>
<keyword evidence="4" id="KW-1133">Transmembrane helix</keyword>
<evidence type="ECO:0000256" key="2">
    <source>
        <dbReference type="ARBA" id="ARBA00022692"/>
    </source>
</evidence>
<keyword evidence="5" id="KW-0472">Membrane</keyword>
<dbReference type="Pfam" id="PF00168">
    <property type="entry name" value="C2"/>
    <property type="match status" value="2"/>
</dbReference>
<keyword evidence="2" id="KW-0812">Transmembrane</keyword>
<evidence type="ECO:0000256" key="3">
    <source>
        <dbReference type="ARBA" id="ARBA00022737"/>
    </source>
</evidence>
<comment type="caution">
    <text evidence="8">The sequence shown here is derived from an EMBL/GenBank/DDBJ whole genome shotgun (WGS) entry which is preliminary data.</text>
</comment>
<comment type="subcellular location">
    <subcellularLocation>
        <location evidence="1">Membrane</location>
        <topology evidence="1">Single-pass membrane protein</topology>
    </subcellularLocation>
</comment>
<dbReference type="SMART" id="SM01201">
    <property type="entry name" value="FerB"/>
    <property type="match status" value="1"/>
</dbReference>
<dbReference type="PANTHER" id="PTHR12546:SF60">
    <property type="entry name" value="MISFIRE, ISOFORM F"/>
    <property type="match status" value="1"/>
</dbReference>
<evidence type="ECO:0000256" key="4">
    <source>
        <dbReference type="ARBA" id="ARBA00022989"/>
    </source>
</evidence>
<dbReference type="InterPro" id="IPR035892">
    <property type="entry name" value="C2_domain_sf"/>
</dbReference>
<evidence type="ECO:0000313" key="8">
    <source>
        <dbReference type="EMBL" id="CAF2183187.1"/>
    </source>
</evidence>
<dbReference type="EMBL" id="CAJNRF010015910">
    <property type="protein sequence ID" value="CAF2183187.1"/>
    <property type="molecule type" value="Genomic_DNA"/>
</dbReference>
<evidence type="ECO:0000259" key="7">
    <source>
        <dbReference type="PROSITE" id="PS50004"/>
    </source>
</evidence>
<dbReference type="Gene3D" id="2.60.40.150">
    <property type="entry name" value="C2 domain"/>
    <property type="match status" value="3"/>
</dbReference>
<feature type="domain" description="C2" evidence="7">
    <location>
        <begin position="402"/>
        <end position="533"/>
    </location>
</feature>
<dbReference type="SMART" id="SM01202">
    <property type="entry name" value="FerI"/>
    <property type="match status" value="1"/>
</dbReference>
<evidence type="ECO:0000256" key="6">
    <source>
        <dbReference type="SAM" id="MobiDB-lite"/>
    </source>
</evidence>
<dbReference type="AlphaFoldDB" id="A0A816Z0Q0"/>
<proteinExistence type="predicted"/>
<evidence type="ECO:0000313" key="9">
    <source>
        <dbReference type="Proteomes" id="UP000663856"/>
    </source>
</evidence>
<dbReference type="GO" id="GO:0016020">
    <property type="term" value="C:membrane"/>
    <property type="evidence" value="ECO:0007669"/>
    <property type="project" value="UniProtKB-SubCell"/>
</dbReference>
<dbReference type="InterPro" id="IPR000008">
    <property type="entry name" value="C2_dom"/>
</dbReference>
<dbReference type="SMART" id="SM00239">
    <property type="entry name" value="C2"/>
    <property type="match status" value="2"/>
</dbReference>
<sequence length="819" mass="93776">MALTIFLFKVSNIDDPTIKMNNIDEDDDQATSDITTVKFVPEEDIPLLCAKIKFRGIHLWSNNIRIRNRTATFIARGNKPKKFNFNLATMLVPDDKLRIEFYTFNSKKKRKKLIGVFEIVLEGLIESKYIDLQEELLSDPNNYLTEYSVQLKLYYTPPDIDEQMAVLGQGENSALVDWKSMFDDEGRHGGHRYRHIHSKHDSRFKKIRSKFIGRTDDADTDSYSDSDFDDNANTNNNGQPLDENAQKRMQYNNIELLEKSLGRFIGDPYEINEWQVVVHVIQARDLPGLNINPYIIVHIGDQKKQTSVHKSSNSPYFGEVHDEVRIISKFKDTTPIAIFRLDVATVYNEKEHSFERRWAQLVNPENLGAQCGHLLVSMSVTQHGLPTKNVINEAGQEDDEFNPAKTLIPAAMPRTLFPVQLKVTFFSASELPEMMTDFLATVSKKILQSNTWQPVDSYVEVSYNTMKATTDDRNGTTPVWGEALYLVGRFPPLIRTMKVTLKDRAAIQQDRIISSFFIDLFLISESNPSIGFLPTLGPTWMFLYGSLREYTINKEQDGLSEGMGESICYKGRILMSIECHPVNSENTTNMNVQKESGIQFPEAHIFPMKRTFILFGCIYDVTMIDKVFGNSTICFELSIGSSGYLNPNELAAAFHKPVSSLTRLYPRIPIDNNKDHYRLPIDLQKPILFTKYIFHDYIYRIALSNRLKRISQHLFERIRDLELKMNSKVSNEALMEEYRKIEEYVHALPCGCGKSADISQALGTIPAQPALPDIFLWMICDSKRVAYARLPPEDVFFNLCQGEKGLYNGCVQTIFLKVC</sequence>
<dbReference type="Pfam" id="PF08150">
    <property type="entry name" value="FerB"/>
    <property type="match status" value="1"/>
</dbReference>